<gene>
    <name evidence="1" type="ORF">NMK71_10510</name>
</gene>
<organism evidence="1 2">
    <name type="scientific">Profundicola chukchiensis</name>
    <dbReference type="NCBI Taxonomy" id="2961959"/>
    <lineage>
        <taxon>Bacteria</taxon>
        <taxon>Pseudomonadati</taxon>
        <taxon>Bacteroidota</taxon>
        <taxon>Flavobacteriia</taxon>
        <taxon>Flavobacteriales</taxon>
        <taxon>Weeksellaceae</taxon>
        <taxon>Profundicola</taxon>
    </lineage>
</organism>
<reference evidence="1" key="1">
    <citation type="submission" date="2022-07" db="EMBL/GenBank/DDBJ databases">
        <title>Description and genome-wide analysis of Profundicola chukchiensis gen. nov., sp. nov., marine bacteria isolated from bottom sediments of the Chukchi Sea.</title>
        <authorList>
            <person name="Romanenko L."/>
            <person name="Otstavnykh N."/>
            <person name="Kurilenko V."/>
            <person name="Eremeev V."/>
            <person name="Velansky P."/>
            <person name="Mikhailov V."/>
            <person name="Isaeva M."/>
        </authorList>
    </citation>
    <scope>NUCLEOTIDE SEQUENCE</scope>
    <source>
        <strain evidence="1">KMM 9713</strain>
    </source>
</reference>
<dbReference type="AlphaFoldDB" id="A0A9X4MZ42"/>
<sequence>MEIKVYNTFQEFEFNYLIEIESIKDKPQLLRYIDRSLEEYENNDKIKDVLLANEIGFIEEDEFINDKELIEIKTNKHIAQSIYFLVLEFIKSEKTQREFIQRVEKDFNIRDIVLKEIISSYYEKFQLQHLKRIKFESLLESLDREHNLIKEYLQFEKFKLKNNYLSTTTQNEVFIDHSDTSTKEKLIILDKLGVLDYLNSQLRKPNTNLHLSEILSSIVGVTTEVLNTYINPLRNGNLYDKNNPYYNEGNEIGALKRMKDFKLKE</sequence>
<comment type="caution">
    <text evidence="1">The sequence shown here is derived from an EMBL/GenBank/DDBJ whole genome shotgun (WGS) entry which is preliminary data.</text>
</comment>
<accession>A0A9X4MZ42</accession>
<dbReference type="Proteomes" id="UP001152599">
    <property type="component" value="Unassembled WGS sequence"/>
</dbReference>
<dbReference type="RefSeq" id="WP_304421164.1">
    <property type="nucleotide sequence ID" value="NZ_JANCMU010000007.1"/>
</dbReference>
<name>A0A9X4MZ42_9FLAO</name>
<dbReference type="EMBL" id="JANCMU010000007">
    <property type="protein sequence ID" value="MDG4946848.1"/>
    <property type="molecule type" value="Genomic_DNA"/>
</dbReference>
<protein>
    <submittedName>
        <fullName evidence="1">Uncharacterized protein</fullName>
    </submittedName>
</protein>
<evidence type="ECO:0000313" key="1">
    <source>
        <dbReference type="EMBL" id="MDG4946848.1"/>
    </source>
</evidence>
<evidence type="ECO:0000313" key="2">
    <source>
        <dbReference type="Proteomes" id="UP001152599"/>
    </source>
</evidence>
<proteinExistence type="predicted"/>
<keyword evidence="2" id="KW-1185">Reference proteome</keyword>